<comment type="function">
    <text evidence="4">Functions in the N-end rule pathway of protein degradation where it conjugates Leu from its aminoacyl-tRNA to the N-termini of proteins containing an N-terminal aspartate or glutamate.</text>
</comment>
<feature type="domain" description="N-end aminoacyl transferase N-terminal" evidence="5">
    <location>
        <begin position="12"/>
        <end position="82"/>
    </location>
</feature>
<dbReference type="PANTHER" id="PTHR21367">
    <property type="entry name" value="ARGININE-TRNA-PROTEIN TRANSFERASE 1"/>
    <property type="match status" value="1"/>
</dbReference>
<evidence type="ECO:0000259" key="6">
    <source>
        <dbReference type="Pfam" id="PF04377"/>
    </source>
</evidence>
<dbReference type="InterPro" id="IPR017138">
    <property type="entry name" value="Asp_Glu_LeuTrfase"/>
</dbReference>
<dbReference type="GO" id="GO:0005737">
    <property type="term" value="C:cytoplasm"/>
    <property type="evidence" value="ECO:0007669"/>
    <property type="project" value="UniProtKB-SubCell"/>
</dbReference>
<dbReference type="GO" id="GO:0071596">
    <property type="term" value="P:ubiquitin-dependent protein catabolic process via the N-end rule pathway"/>
    <property type="evidence" value="ECO:0007669"/>
    <property type="project" value="InterPro"/>
</dbReference>
<evidence type="ECO:0000313" key="7">
    <source>
        <dbReference type="EMBL" id="AOU97195.1"/>
    </source>
</evidence>
<dbReference type="GO" id="GO:0004057">
    <property type="term" value="F:arginyl-tRNA--protein transferase activity"/>
    <property type="evidence" value="ECO:0007669"/>
    <property type="project" value="InterPro"/>
</dbReference>
<keyword evidence="2 4" id="KW-0808">Transferase</keyword>
<dbReference type="EMBL" id="CP017415">
    <property type="protein sequence ID" value="AOU97195.1"/>
    <property type="molecule type" value="Genomic_DNA"/>
</dbReference>
<accession>A0A1D8IL85</accession>
<dbReference type="EC" id="2.3.2.29" evidence="4"/>
<dbReference type="HAMAP" id="MF_00689">
    <property type="entry name" value="Bpt"/>
    <property type="match status" value="1"/>
</dbReference>
<evidence type="ECO:0000259" key="5">
    <source>
        <dbReference type="Pfam" id="PF04376"/>
    </source>
</evidence>
<dbReference type="Pfam" id="PF04376">
    <property type="entry name" value="ATE_N"/>
    <property type="match status" value="1"/>
</dbReference>
<dbReference type="InterPro" id="IPR007471">
    <property type="entry name" value="N-end_Aminoacyl_Trfase_N"/>
</dbReference>
<dbReference type="InterPro" id="IPR016181">
    <property type="entry name" value="Acyl_CoA_acyltransferase"/>
</dbReference>
<comment type="catalytic activity">
    <reaction evidence="4">
        <text>N-terminal L-aspartyl-[protein] + L-leucyl-tRNA(Leu) = N-terminal L-leucyl-L-aspartyl-[protein] + tRNA(Leu) + H(+)</text>
        <dbReference type="Rhea" id="RHEA:50420"/>
        <dbReference type="Rhea" id="RHEA-COMP:9613"/>
        <dbReference type="Rhea" id="RHEA-COMP:9622"/>
        <dbReference type="Rhea" id="RHEA-COMP:12669"/>
        <dbReference type="Rhea" id="RHEA-COMP:12674"/>
        <dbReference type="ChEBI" id="CHEBI:15378"/>
        <dbReference type="ChEBI" id="CHEBI:64720"/>
        <dbReference type="ChEBI" id="CHEBI:78442"/>
        <dbReference type="ChEBI" id="CHEBI:78494"/>
        <dbReference type="ChEBI" id="CHEBI:133042"/>
        <dbReference type="EC" id="2.3.2.29"/>
    </reaction>
</comment>
<sequence>MKRLRFYATIPHPCPYLPERSAVDVVTDPGMSIDQPTLSDLFRLGFRRSGVFVYRPECPGCQSCIAVRIPVDDFRLNRAQRRCQARNEDLVLECHPPHYSEELFRLYRAYLKHRHTGGGMDKPTPDSFREFLCTPGVETEFMLFRTNDRLLAVAVTDQLNDGLSANYTFFSPDESERSLGTYAILTQVAEARRRGLDYVYLGYWIDESPKMRYKNRFRPLEFYSNEYWQRCDRPFSTD</sequence>
<evidence type="ECO:0000313" key="8">
    <source>
        <dbReference type="Proteomes" id="UP000095401"/>
    </source>
</evidence>
<dbReference type="PIRSF" id="PIRSF037208">
    <property type="entry name" value="ATE_pro_prd"/>
    <property type="match status" value="1"/>
</dbReference>
<gene>
    <name evidence="4" type="primary">bpt</name>
    <name evidence="7" type="ORF">BI364_03530</name>
</gene>
<reference evidence="8" key="1">
    <citation type="submission" date="2016-09" db="EMBL/GenBank/DDBJ databases">
        <title>Acidihalobacter prosperus F5.</title>
        <authorList>
            <person name="Khaleque H.N."/>
            <person name="Ramsay J.P."/>
            <person name="Kaksonen A.H."/>
            <person name="Boxall N.J."/>
            <person name="Watkin E.L.J."/>
        </authorList>
    </citation>
    <scope>NUCLEOTIDE SEQUENCE [LARGE SCALE GENOMIC DNA]</scope>
    <source>
        <strain evidence="8">F5</strain>
    </source>
</reference>
<keyword evidence="3 4" id="KW-0012">Acyltransferase</keyword>
<dbReference type="InterPro" id="IPR007472">
    <property type="entry name" value="N-end_Aminoacyl_Trfase_C"/>
</dbReference>
<dbReference type="InterPro" id="IPR030700">
    <property type="entry name" value="N-end_Aminoacyl_Trfase"/>
</dbReference>
<dbReference type="NCBIfam" id="NF002342">
    <property type="entry name" value="PRK01305.1-3"/>
    <property type="match status" value="1"/>
</dbReference>
<evidence type="ECO:0000256" key="2">
    <source>
        <dbReference type="ARBA" id="ARBA00022679"/>
    </source>
</evidence>
<dbReference type="Pfam" id="PF04377">
    <property type="entry name" value="ATE_C"/>
    <property type="match status" value="1"/>
</dbReference>
<organism evidence="7 8">
    <name type="scientific">Acidihalobacter yilgarnensis</name>
    <dbReference type="NCBI Taxonomy" id="2819280"/>
    <lineage>
        <taxon>Bacteria</taxon>
        <taxon>Pseudomonadati</taxon>
        <taxon>Pseudomonadota</taxon>
        <taxon>Gammaproteobacteria</taxon>
        <taxon>Chromatiales</taxon>
        <taxon>Ectothiorhodospiraceae</taxon>
        <taxon>Acidihalobacter</taxon>
    </lineage>
</organism>
<proteinExistence type="inferred from homology"/>
<dbReference type="Proteomes" id="UP000095401">
    <property type="component" value="Chromosome"/>
</dbReference>
<dbReference type="SUPFAM" id="SSF55729">
    <property type="entry name" value="Acyl-CoA N-acyltransferases (Nat)"/>
    <property type="match status" value="1"/>
</dbReference>
<dbReference type="GO" id="GO:0008914">
    <property type="term" value="F:leucyl-tRNA--protein transferase activity"/>
    <property type="evidence" value="ECO:0007669"/>
    <property type="project" value="UniProtKB-UniRule"/>
</dbReference>
<dbReference type="NCBIfam" id="NF002346">
    <property type="entry name" value="PRK01305.2-3"/>
    <property type="match status" value="1"/>
</dbReference>
<evidence type="ECO:0000256" key="4">
    <source>
        <dbReference type="HAMAP-Rule" id="MF_00689"/>
    </source>
</evidence>
<evidence type="ECO:0000256" key="3">
    <source>
        <dbReference type="ARBA" id="ARBA00023315"/>
    </source>
</evidence>
<comment type="catalytic activity">
    <reaction evidence="4">
        <text>N-terminal L-glutamyl-[protein] + L-leucyl-tRNA(Leu) = N-terminal L-leucyl-L-glutamyl-[protein] + tRNA(Leu) + H(+)</text>
        <dbReference type="Rhea" id="RHEA:50412"/>
        <dbReference type="Rhea" id="RHEA-COMP:9613"/>
        <dbReference type="Rhea" id="RHEA-COMP:9622"/>
        <dbReference type="Rhea" id="RHEA-COMP:12664"/>
        <dbReference type="Rhea" id="RHEA-COMP:12668"/>
        <dbReference type="ChEBI" id="CHEBI:15378"/>
        <dbReference type="ChEBI" id="CHEBI:64721"/>
        <dbReference type="ChEBI" id="CHEBI:78442"/>
        <dbReference type="ChEBI" id="CHEBI:78494"/>
        <dbReference type="ChEBI" id="CHEBI:133041"/>
        <dbReference type="EC" id="2.3.2.29"/>
    </reaction>
</comment>
<dbReference type="KEGG" id="aprs:BI364_03530"/>
<protein>
    <recommendedName>
        <fullName evidence="4">Aspartate/glutamate leucyltransferase</fullName>
        <ecNumber evidence="4">2.3.2.29</ecNumber>
    </recommendedName>
</protein>
<keyword evidence="8" id="KW-1185">Reference proteome</keyword>
<comment type="similarity">
    <text evidence="4">Belongs to the R-transferase family. Bpt subfamily.</text>
</comment>
<keyword evidence="1 4" id="KW-0963">Cytoplasm</keyword>
<dbReference type="NCBIfam" id="NF002341">
    <property type="entry name" value="PRK01305.1-1"/>
    <property type="match status" value="1"/>
</dbReference>
<evidence type="ECO:0000256" key="1">
    <source>
        <dbReference type="ARBA" id="ARBA00022490"/>
    </source>
</evidence>
<feature type="domain" description="N-end rule aminoacyl transferase C-terminal" evidence="6">
    <location>
        <begin position="103"/>
        <end position="223"/>
    </location>
</feature>
<dbReference type="RefSeq" id="WP_070077583.1">
    <property type="nucleotide sequence ID" value="NZ_CP017415.1"/>
</dbReference>
<dbReference type="AlphaFoldDB" id="A0A1D8IL85"/>
<name>A0A1D8IL85_9GAMM</name>
<dbReference type="PANTHER" id="PTHR21367:SF1">
    <property type="entry name" value="ARGINYL-TRNA--PROTEIN TRANSFERASE 1"/>
    <property type="match status" value="1"/>
</dbReference>
<comment type="subcellular location">
    <subcellularLocation>
        <location evidence="4">Cytoplasm</location>
    </subcellularLocation>
</comment>